<sequence>MNMSRGASIATIATAIAGGIAADAFSFESIEAAPPAEPRRRIGTLEELKQRGAIDFAYPDAASPARALLLGDGEIVAFSLICTHMGCEVAYSRETESFTCPCHGSVFDASRSGEVERGPAPRPLPEIQVASTKDDVLYAVALSAPIFGRGERLEERQVPNGSTVARPFGTPSAPSGAARESSDTNVRAARGSRRTPPR</sequence>
<comment type="caution">
    <text evidence="9">The sequence shown here is derived from an EMBL/GenBank/DDBJ whole genome shotgun (WGS) entry which is preliminary data.</text>
</comment>
<feature type="domain" description="Rieske" evidence="8">
    <location>
        <begin position="71"/>
        <end position="138"/>
    </location>
</feature>
<reference evidence="9" key="1">
    <citation type="submission" date="2009-10" db="EMBL/GenBank/DDBJ databases">
        <title>Diversity of trophic interactions inside an arsenic-rich microbial ecosystem.</title>
        <authorList>
            <person name="Bertin P.N."/>
            <person name="Heinrich-Salmeron A."/>
            <person name="Pelletier E."/>
            <person name="Goulhen-Chollet F."/>
            <person name="Arsene-Ploetze F."/>
            <person name="Gallien S."/>
            <person name="Calteau A."/>
            <person name="Vallenet D."/>
            <person name="Casiot C."/>
            <person name="Chane-Woon-Ming B."/>
            <person name="Giloteaux L."/>
            <person name="Barakat M."/>
            <person name="Bonnefoy V."/>
            <person name="Bruneel O."/>
            <person name="Chandler M."/>
            <person name="Cleiss J."/>
            <person name="Duran R."/>
            <person name="Elbaz-Poulichet F."/>
            <person name="Fonknechten N."/>
            <person name="Lauga B."/>
            <person name="Mornico D."/>
            <person name="Ortet P."/>
            <person name="Schaeffer C."/>
            <person name="Siguier P."/>
            <person name="Alexander Thil Smith A."/>
            <person name="Van Dorsselaer A."/>
            <person name="Weissenbach J."/>
            <person name="Medigue C."/>
            <person name="Le Paslier D."/>
        </authorList>
    </citation>
    <scope>NUCLEOTIDE SEQUENCE</scope>
</reference>
<dbReference type="GO" id="GO:0046872">
    <property type="term" value="F:metal ion binding"/>
    <property type="evidence" value="ECO:0007669"/>
    <property type="project" value="UniProtKB-KW"/>
</dbReference>
<evidence type="ECO:0000256" key="5">
    <source>
        <dbReference type="ARBA" id="ARBA00023157"/>
    </source>
</evidence>
<dbReference type="GO" id="GO:0051537">
    <property type="term" value="F:2 iron, 2 sulfur cluster binding"/>
    <property type="evidence" value="ECO:0007669"/>
    <property type="project" value="UniProtKB-KW"/>
</dbReference>
<dbReference type="InterPro" id="IPR017941">
    <property type="entry name" value="Rieske_2Fe-2S"/>
</dbReference>
<dbReference type="GO" id="GO:0016491">
    <property type="term" value="F:oxidoreductase activity"/>
    <property type="evidence" value="ECO:0007669"/>
    <property type="project" value="UniProtKB-KW"/>
</dbReference>
<evidence type="ECO:0000256" key="7">
    <source>
        <dbReference type="SAM" id="MobiDB-lite"/>
    </source>
</evidence>
<proteinExistence type="predicted"/>
<dbReference type="GO" id="GO:0016020">
    <property type="term" value="C:membrane"/>
    <property type="evidence" value="ECO:0007669"/>
    <property type="project" value="InterPro"/>
</dbReference>
<keyword evidence="1" id="KW-0001">2Fe-2S</keyword>
<protein>
    <submittedName>
        <fullName evidence="9">Putative Arsenate reductase (Azurin)</fullName>
        <ecNumber evidence="9">1.20.98.1</ecNumber>
    </submittedName>
</protein>
<feature type="region of interest" description="Disordered" evidence="7">
    <location>
        <begin position="154"/>
        <end position="198"/>
    </location>
</feature>
<dbReference type="InterPro" id="IPR014349">
    <property type="entry name" value="Rieske_Fe-S_prot"/>
</dbReference>
<dbReference type="InterPro" id="IPR005805">
    <property type="entry name" value="Rieske_Fe-S_prot_C"/>
</dbReference>
<keyword evidence="3" id="KW-0408">Iron</keyword>
<evidence type="ECO:0000256" key="6">
    <source>
        <dbReference type="ARBA" id="ARBA00034078"/>
    </source>
</evidence>
<dbReference type="PANTHER" id="PTHR10134">
    <property type="entry name" value="CYTOCHROME B-C1 COMPLEX SUBUNIT RIESKE, MITOCHONDRIAL"/>
    <property type="match status" value="1"/>
</dbReference>
<evidence type="ECO:0000256" key="4">
    <source>
        <dbReference type="ARBA" id="ARBA00023014"/>
    </source>
</evidence>
<dbReference type="InterPro" id="IPR036922">
    <property type="entry name" value="Rieske_2Fe-2S_sf"/>
</dbReference>
<dbReference type="PROSITE" id="PS51296">
    <property type="entry name" value="RIESKE"/>
    <property type="match status" value="1"/>
</dbReference>
<dbReference type="SUPFAM" id="SSF50022">
    <property type="entry name" value="ISP domain"/>
    <property type="match status" value="1"/>
</dbReference>
<evidence type="ECO:0000256" key="3">
    <source>
        <dbReference type="ARBA" id="ARBA00023004"/>
    </source>
</evidence>
<keyword evidence="5" id="KW-1015">Disulfide bond</keyword>
<dbReference type="PRINTS" id="PR00162">
    <property type="entry name" value="RIESKE"/>
</dbReference>
<evidence type="ECO:0000259" key="8">
    <source>
        <dbReference type="PROSITE" id="PS51296"/>
    </source>
</evidence>
<name>E6PEF4_9ZZZZ</name>
<comment type="cofactor">
    <cofactor evidence="6">
        <name>[2Fe-2S] cluster</name>
        <dbReference type="ChEBI" id="CHEBI:190135"/>
    </cofactor>
</comment>
<accession>E6PEF4</accession>
<keyword evidence="4" id="KW-0411">Iron-sulfur</keyword>
<keyword evidence="9" id="KW-0560">Oxidoreductase</keyword>
<dbReference type="Gene3D" id="2.102.10.10">
    <property type="entry name" value="Rieske [2Fe-2S] iron-sulphur domain"/>
    <property type="match status" value="1"/>
</dbReference>
<gene>
    <name evidence="9" type="ORF">CARN1_0373</name>
</gene>
<organism evidence="9">
    <name type="scientific">mine drainage metagenome</name>
    <dbReference type="NCBI Taxonomy" id="410659"/>
    <lineage>
        <taxon>unclassified sequences</taxon>
        <taxon>metagenomes</taxon>
        <taxon>ecological metagenomes</taxon>
    </lineage>
</organism>
<keyword evidence="2" id="KW-0479">Metal-binding</keyword>
<dbReference type="Pfam" id="PF00355">
    <property type="entry name" value="Rieske"/>
    <property type="match status" value="1"/>
</dbReference>
<evidence type="ECO:0000256" key="2">
    <source>
        <dbReference type="ARBA" id="ARBA00022723"/>
    </source>
</evidence>
<dbReference type="EC" id="1.20.98.1" evidence="9"/>
<dbReference type="EMBL" id="CABL01000004">
    <property type="protein sequence ID" value="CBH74839.1"/>
    <property type="molecule type" value="Genomic_DNA"/>
</dbReference>
<evidence type="ECO:0000313" key="9">
    <source>
        <dbReference type="EMBL" id="CBH74839.1"/>
    </source>
</evidence>
<dbReference type="AlphaFoldDB" id="E6PEF4"/>
<evidence type="ECO:0000256" key="1">
    <source>
        <dbReference type="ARBA" id="ARBA00022714"/>
    </source>
</evidence>